<keyword evidence="2" id="KW-1185">Reference proteome</keyword>
<organism evidence="1 2">
    <name type="scientific">Pristionchus pacificus</name>
    <name type="common">Parasitic nematode worm</name>
    <dbReference type="NCBI Taxonomy" id="54126"/>
    <lineage>
        <taxon>Eukaryota</taxon>
        <taxon>Metazoa</taxon>
        <taxon>Ecdysozoa</taxon>
        <taxon>Nematoda</taxon>
        <taxon>Chromadorea</taxon>
        <taxon>Rhabditida</taxon>
        <taxon>Rhabditina</taxon>
        <taxon>Diplogasteromorpha</taxon>
        <taxon>Diplogasteroidea</taxon>
        <taxon>Neodiplogasteridae</taxon>
        <taxon>Pristionchus</taxon>
    </lineage>
</organism>
<dbReference type="Pfam" id="PF10321">
    <property type="entry name" value="7TM_GPCR_Srt"/>
    <property type="match status" value="2"/>
</dbReference>
<dbReference type="SUPFAM" id="SSF81321">
    <property type="entry name" value="Family A G protein-coupled receptor-like"/>
    <property type="match status" value="1"/>
</dbReference>
<reference evidence="1" key="2">
    <citation type="submission" date="2022-06" db="UniProtKB">
        <authorList>
            <consortium name="EnsemblMetazoa"/>
        </authorList>
    </citation>
    <scope>IDENTIFICATION</scope>
    <source>
        <strain evidence="1">PS312</strain>
    </source>
</reference>
<dbReference type="EnsemblMetazoa" id="PPA18184.1">
    <property type="protein sequence ID" value="PPA18184.1"/>
    <property type="gene ID" value="WBGene00107738"/>
</dbReference>
<name>A0A2A6C8R8_PRIPA</name>
<dbReference type="PANTHER" id="PTHR23021:SF11">
    <property type="entry name" value="SERPENTINE RECEPTOR, CLASS T"/>
    <property type="match status" value="1"/>
</dbReference>
<proteinExistence type="predicted"/>
<dbReference type="Proteomes" id="UP000005239">
    <property type="component" value="Unassembled WGS sequence"/>
</dbReference>
<sequence length="251" mass="28322">MKPIPQLRCNLFMTTAEEYDCSVNGTWAIDWPTRGTVRPYFGSYCLLYSCITIPLYLMSAQVIWTMRRAATYKILFLLAVSDIMALVVCSFFFGIFLIMYYNVAHIFNNTMMPLFSCIAYVIMLLYLLFKGKTSNNQNNSNALNRAAALLSIQSGIIVVVHSTTGVTYMLFQYVTPTDAFLYIAQISWQLLHGIPPFVYLVFNPSLRDGVKQHASPVRSSFMMMPTSITPKSTLGPASQFPPVSQSQITEQ</sequence>
<dbReference type="InterPro" id="IPR019425">
    <property type="entry name" value="7TM_GPCR_serpentine_rcpt_Srt"/>
</dbReference>
<accession>A0A8R1YEE1</accession>
<evidence type="ECO:0000313" key="2">
    <source>
        <dbReference type="Proteomes" id="UP000005239"/>
    </source>
</evidence>
<accession>A0A2A6C8R8</accession>
<evidence type="ECO:0000313" key="1">
    <source>
        <dbReference type="EnsemblMetazoa" id="PPA18184.1"/>
    </source>
</evidence>
<reference evidence="2" key="1">
    <citation type="journal article" date="2008" name="Nat. Genet.">
        <title>The Pristionchus pacificus genome provides a unique perspective on nematode lifestyle and parasitism.</title>
        <authorList>
            <person name="Dieterich C."/>
            <person name="Clifton S.W."/>
            <person name="Schuster L.N."/>
            <person name="Chinwalla A."/>
            <person name="Delehaunty K."/>
            <person name="Dinkelacker I."/>
            <person name="Fulton L."/>
            <person name="Fulton R."/>
            <person name="Godfrey J."/>
            <person name="Minx P."/>
            <person name="Mitreva M."/>
            <person name="Roeseler W."/>
            <person name="Tian H."/>
            <person name="Witte H."/>
            <person name="Yang S.P."/>
            <person name="Wilson R.K."/>
            <person name="Sommer R.J."/>
        </authorList>
    </citation>
    <scope>NUCLEOTIDE SEQUENCE [LARGE SCALE GENOMIC DNA]</scope>
    <source>
        <strain evidence="2">PS312</strain>
    </source>
</reference>
<gene>
    <name evidence="1" type="primary">WBGene00107738</name>
</gene>
<dbReference type="PANTHER" id="PTHR23021">
    <property type="entry name" value="SERPENTINE RECEPTOR, CLASS T"/>
    <property type="match status" value="1"/>
</dbReference>
<protein>
    <submittedName>
        <fullName evidence="1">G protein-coupled receptor</fullName>
    </submittedName>
</protein>
<dbReference type="AlphaFoldDB" id="A0A2A6C8R8"/>